<evidence type="ECO:0000313" key="1">
    <source>
        <dbReference type="EMBL" id="CCH61177.1"/>
    </source>
</evidence>
<accession>I2H475</accession>
<dbReference type="InParanoid" id="I2H475"/>
<dbReference type="GeneID" id="14496170"/>
<dbReference type="EMBL" id="HE806320">
    <property type="protein sequence ID" value="CCH61177.1"/>
    <property type="molecule type" value="Genomic_DNA"/>
</dbReference>
<dbReference type="OrthoDB" id="4038250at2759"/>
<evidence type="ECO:0000313" key="2">
    <source>
        <dbReference type="Proteomes" id="UP000002866"/>
    </source>
</evidence>
<dbReference type="KEGG" id="tbl:TBLA_0E01180"/>
<organism evidence="1 2">
    <name type="scientific">Henningerozyma blattae (strain ATCC 34711 / CBS 6284 / DSM 70876 / NBRC 10599 / NRRL Y-10934 / UCD 77-7)</name>
    <name type="common">Yeast</name>
    <name type="synonym">Tetrapisispora blattae</name>
    <dbReference type="NCBI Taxonomy" id="1071380"/>
    <lineage>
        <taxon>Eukaryota</taxon>
        <taxon>Fungi</taxon>
        <taxon>Dikarya</taxon>
        <taxon>Ascomycota</taxon>
        <taxon>Saccharomycotina</taxon>
        <taxon>Saccharomycetes</taxon>
        <taxon>Saccharomycetales</taxon>
        <taxon>Saccharomycetaceae</taxon>
        <taxon>Henningerozyma</taxon>
    </lineage>
</organism>
<gene>
    <name evidence="1" type="primary">TBLA0E01180</name>
    <name evidence="1" type="ORF">TBLA_0E01180</name>
</gene>
<protein>
    <submittedName>
        <fullName evidence="1">Uncharacterized protein</fullName>
    </submittedName>
</protein>
<reference evidence="1 2" key="1">
    <citation type="journal article" date="2011" name="Proc. Natl. Acad. Sci. U.S.A.">
        <title>Evolutionary erosion of yeast sex chromosomes by mating-type switching accidents.</title>
        <authorList>
            <person name="Gordon J.L."/>
            <person name="Armisen D."/>
            <person name="Proux-Wera E."/>
            <person name="Oheigeartaigh S.S."/>
            <person name="Byrne K.P."/>
            <person name="Wolfe K.H."/>
        </authorList>
    </citation>
    <scope>NUCLEOTIDE SEQUENCE [LARGE SCALE GENOMIC DNA]</scope>
    <source>
        <strain evidence="2">ATCC 34711 / CBS 6284 / DSM 70876 / NBRC 10599 / NRRL Y-10934 / UCD 77-7</strain>
    </source>
</reference>
<dbReference type="AlphaFoldDB" id="I2H475"/>
<keyword evidence="2" id="KW-1185">Reference proteome</keyword>
<proteinExistence type="predicted"/>
<name>I2H475_HENB6</name>
<dbReference type="Proteomes" id="UP000002866">
    <property type="component" value="Chromosome 5"/>
</dbReference>
<dbReference type="RefSeq" id="XP_004180696.1">
    <property type="nucleotide sequence ID" value="XM_004180648.1"/>
</dbReference>
<sequence>MITTSIFLDSLEERLECIENSLGKIDDSENNYSFQNKIDEIQTVLTELLPSSEKYDWSVIQDDDYCSLSHSTPKELEIPNEFILDDCINDLNLMLSDLTKLTNSHNELLELELLNCSQTPTNIRSVEENICTQNLTKFPNLIRECNLLLVKSLAVSDRFAGIESKYKEILHNLQKNQKH</sequence>
<dbReference type="HOGENOM" id="CLU_1504437_0_0_1"/>